<gene>
    <name evidence="2" type="ORF">FHS00_000003</name>
</gene>
<protein>
    <submittedName>
        <fullName evidence="2">Uncharacterized protein</fullName>
    </submittedName>
</protein>
<feature type="region of interest" description="Disordered" evidence="1">
    <location>
        <begin position="182"/>
        <end position="202"/>
    </location>
</feature>
<organism evidence="2 3">
    <name type="scientific">Limimaricola variabilis</name>
    <dbReference type="NCBI Taxonomy" id="1492771"/>
    <lineage>
        <taxon>Bacteria</taxon>
        <taxon>Pseudomonadati</taxon>
        <taxon>Pseudomonadota</taxon>
        <taxon>Alphaproteobacteria</taxon>
        <taxon>Rhodobacterales</taxon>
        <taxon>Paracoccaceae</taxon>
        <taxon>Limimaricola</taxon>
    </lineage>
</organism>
<sequence length="227" mass="24718">MPTSLPIRRRKRAGAPEPETLSQAAWEALKELTRQILNFILKLFGLPLIAAQKVGRALGFGSSCGGAHDAAAEAAHRAREFEMSAPAPKASSDASDPTRLVPAMKAYLQAATPHQRQEIAARLKDEQILAYLEGLRPAERNAFLLASPSALRRHFDGTVVHASLPAWSRQFDYRPLRAAQPRLVSSTTPANAKRPPSKPTALAAAFSSDELRERTRQMMAGRRPAGI</sequence>
<dbReference type="EMBL" id="JACIBX010000001">
    <property type="protein sequence ID" value="MBB3710450.1"/>
    <property type="molecule type" value="Genomic_DNA"/>
</dbReference>
<evidence type="ECO:0000313" key="2">
    <source>
        <dbReference type="EMBL" id="MBB3710450.1"/>
    </source>
</evidence>
<dbReference type="Proteomes" id="UP000576152">
    <property type="component" value="Unassembled WGS sequence"/>
</dbReference>
<accession>A0ABR6HJ71</accession>
<evidence type="ECO:0000256" key="1">
    <source>
        <dbReference type="SAM" id="MobiDB-lite"/>
    </source>
</evidence>
<reference evidence="2 3" key="1">
    <citation type="submission" date="2020-08" db="EMBL/GenBank/DDBJ databases">
        <title>Genomic Encyclopedia of Type Strains, Phase III (KMG-III): the genomes of soil and plant-associated and newly described type strains.</title>
        <authorList>
            <person name="Whitman W."/>
        </authorList>
    </citation>
    <scope>NUCLEOTIDE SEQUENCE [LARGE SCALE GENOMIC DNA]</scope>
    <source>
        <strain evidence="2 3">CECT 8572</strain>
    </source>
</reference>
<keyword evidence="3" id="KW-1185">Reference proteome</keyword>
<evidence type="ECO:0000313" key="3">
    <source>
        <dbReference type="Proteomes" id="UP000576152"/>
    </source>
</evidence>
<proteinExistence type="predicted"/>
<dbReference type="RefSeq" id="WP_183468639.1">
    <property type="nucleotide sequence ID" value="NZ_JACIBX010000001.1"/>
</dbReference>
<comment type="caution">
    <text evidence="2">The sequence shown here is derived from an EMBL/GenBank/DDBJ whole genome shotgun (WGS) entry which is preliminary data.</text>
</comment>
<name>A0ABR6HJ71_9RHOB</name>